<feature type="region of interest" description="Disordered" evidence="1">
    <location>
        <begin position="128"/>
        <end position="149"/>
    </location>
</feature>
<evidence type="ECO:0000313" key="2">
    <source>
        <dbReference type="EMBL" id="TGD96501.1"/>
    </source>
</evidence>
<evidence type="ECO:0000313" key="3">
    <source>
        <dbReference type="Proteomes" id="UP000297535"/>
    </source>
</evidence>
<feature type="compositionally biased region" description="Low complexity" evidence="1">
    <location>
        <begin position="1"/>
        <end position="16"/>
    </location>
</feature>
<dbReference type="OrthoDB" id="7999951at2"/>
<proteinExistence type="predicted"/>
<accession>A0A4Z0NL66</accession>
<feature type="region of interest" description="Disordered" evidence="1">
    <location>
        <begin position="1"/>
        <end position="38"/>
    </location>
</feature>
<organism evidence="2 3">
    <name type="scientific">Methylobacterium nonmethylotrophicum</name>
    <dbReference type="NCBI Taxonomy" id="1141884"/>
    <lineage>
        <taxon>Bacteria</taxon>
        <taxon>Pseudomonadati</taxon>
        <taxon>Pseudomonadota</taxon>
        <taxon>Alphaproteobacteria</taxon>
        <taxon>Hyphomicrobiales</taxon>
        <taxon>Methylobacteriaceae</taxon>
        <taxon>Methylobacterium</taxon>
    </lineage>
</organism>
<keyword evidence="3" id="KW-1185">Reference proteome</keyword>
<feature type="compositionally biased region" description="Pro residues" evidence="1">
    <location>
        <begin position="17"/>
        <end position="35"/>
    </location>
</feature>
<feature type="compositionally biased region" description="Pro residues" evidence="1">
    <location>
        <begin position="138"/>
        <end position="149"/>
    </location>
</feature>
<name>A0A4Z0NL66_9HYPH</name>
<reference evidence="2 3" key="1">
    <citation type="submission" date="2019-04" db="EMBL/GenBank/DDBJ databases">
        <authorList>
            <person name="Feng G."/>
            <person name="Zhu H."/>
        </authorList>
    </citation>
    <scope>NUCLEOTIDE SEQUENCE [LARGE SCALE GENOMIC DNA]</scope>
    <source>
        <strain evidence="2 3">6HR-1</strain>
    </source>
</reference>
<sequence length="149" mass="15188">MLALTAAAIPAAAQPAPKGPPKGPPPKEAPAPQPDPIAAALFPCRNPAETCYVGVVKDGKVMVLFTNDPKAEEIAGKPLTVAGDGLDLARNENRTVMLVGAYDPKDGLTKAELVDVASPLAAFAIKTTIGGGEADQEPPAPPPPAPRKK</sequence>
<comment type="caution">
    <text evidence="2">The sequence shown here is derived from an EMBL/GenBank/DDBJ whole genome shotgun (WGS) entry which is preliminary data.</text>
</comment>
<dbReference type="EMBL" id="SRLB01000019">
    <property type="protein sequence ID" value="TGD96501.1"/>
    <property type="molecule type" value="Genomic_DNA"/>
</dbReference>
<gene>
    <name evidence="2" type="ORF">EU555_23620</name>
</gene>
<protein>
    <submittedName>
        <fullName evidence="2">Uncharacterized protein</fullName>
    </submittedName>
</protein>
<evidence type="ECO:0000256" key="1">
    <source>
        <dbReference type="SAM" id="MobiDB-lite"/>
    </source>
</evidence>
<dbReference type="Proteomes" id="UP000297535">
    <property type="component" value="Unassembled WGS sequence"/>
</dbReference>
<dbReference type="AlphaFoldDB" id="A0A4Z0NL66"/>